<dbReference type="EMBL" id="JPVP01000057">
    <property type="protein sequence ID" value="KGR83770.1"/>
    <property type="molecule type" value="Genomic_DNA"/>
</dbReference>
<evidence type="ECO:0000313" key="2">
    <source>
        <dbReference type="EMBL" id="KGR83770.1"/>
    </source>
</evidence>
<dbReference type="PANTHER" id="PTHR36836:SF1">
    <property type="entry name" value="COLANIC ACID BIOSYNTHESIS PROTEIN WCAK"/>
    <property type="match status" value="1"/>
</dbReference>
<feature type="domain" description="Polysaccharide pyruvyl transferase" evidence="1">
    <location>
        <begin position="15"/>
        <end position="309"/>
    </location>
</feature>
<gene>
    <name evidence="2" type="ORF">CD32_13785</name>
</gene>
<evidence type="ECO:0000259" key="1">
    <source>
        <dbReference type="Pfam" id="PF04230"/>
    </source>
</evidence>
<dbReference type="InterPro" id="IPR007345">
    <property type="entry name" value="Polysacch_pyruvyl_Trfase"/>
</dbReference>
<comment type="caution">
    <text evidence="2">The sequence shown here is derived from an EMBL/GenBank/DDBJ whole genome shotgun (WGS) entry which is preliminary data.</text>
</comment>
<dbReference type="STRING" id="1220589.CD32_13785"/>
<proteinExistence type="predicted"/>
<dbReference type="OrthoDB" id="3199616at2"/>
<dbReference type="eggNOG" id="COG2327">
    <property type="taxonomic scope" value="Bacteria"/>
</dbReference>
<dbReference type="Pfam" id="PF04230">
    <property type="entry name" value="PS_pyruv_trans"/>
    <property type="match status" value="1"/>
</dbReference>
<dbReference type="Proteomes" id="UP000030437">
    <property type="component" value="Unassembled WGS sequence"/>
</dbReference>
<organism evidence="2 3">
    <name type="scientific">Lysinibacillus odysseyi 34hs-1 = NBRC 100172</name>
    <dbReference type="NCBI Taxonomy" id="1220589"/>
    <lineage>
        <taxon>Bacteria</taxon>
        <taxon>Bacillati</taxon>
        <taxon>Bacillota</taxon>
        <taxon>Bacilli</taxon>
        <taxon>Bacillales</taxon>
        <taxon>Bacillaceae</taxon>
        <taxon>Lysinibacillus</taxon>
    </lineage>
</organism>
<reference evidence="2 3" key="1">
    <citation type="submission" date="2014-02" db="EMBL/GenBank/DDBJ databases">
        <title>Draft genome sequence of Lysinibacillus odysseyi NBRC 100172.</title>
        <authorList>
            <person name="Zhang F."/>
            <person name="Wang G."/>
            <person name="Zhang L."/>
        </authorList>
    </citation>
    <scope>NUCLEOTIDE SEQUENCE [LARGE SCALE GENOMIC DNA]</scope>
    <source>
        <strain evidence="2 3">NBRC 100172</strain>
    </source>
</reference>
<protein>
    <submittedName>
        <fullName evidence="2">Polysaccharide pyruvyl transferase</fullName>
    </submittedName>
</protein>
<accession>A0A0A3IK19</accession>
<dbReference type="RefSeq" id="WP_036155593.1">
    <property type="nucleotide sequence ID" value="NZ_AVCX01000004.1"/>
</dbReference>
<name>A0A0A3IK19_9BACI</name>
<dbReference type="GO" id="GO:0016740">
    <property type="term" value="F:transferase activity"/>
    <property type="evidence" value="ECO:0007669"/>
    <property type="project" value="UniProtKB-KW"/>
</dbReference>
<sequence length="388" mass="44015">MKIGIVGNYGNDNNGDESILYGLIEQVKQTFSVNSADITVFSNNTQQTSEQYGVQSYPLYYRNSNLYKTFYKTYQTNKKYVTKFDLLIIGGGGLLMDFYRREAHLYSTYALMAKHCNIPYIIYGCGAGPLDTITGKLMIRMMCRFAENVSVRDPQSKQLLERLGVRKPIQVIGDPAFTLHRPKQAHAEAPKKIGISAVPMYNANYWPSGDLEKYDSYVTSMAANLDRLVENKNIEITFFATKYPQDVTVTKDIQKKMQYAKKTTIIDQNLKPNALIDITSKQDLIIGTRLHSLILATDSATPIIAISYHQKVTDFMKLIGQEKRCCSIEEITNESDILLKIYNTMEADWPAVVEKTKITSKQLHDEAMRGKQLMIKAVKANEKAINDQ</sequence>
<keyword evidence="2" id="KW-0808">Transferase</keyword>
<dbReference type="PANTHER" id="PTHR36836">
    <property type="entry name" value="COLANIC ACID BIOSYNTHESIS PROTEIN WCAK"/>
    <property type="match status" value="1"/>
</dbReference>
<evidence type="ECO:0000313" key="3">
    <source>
        <dbReference type="Proteomes" id="UP000030437"/>
    </source>
</evidence>
<keyword evidence="3" id="KW-1185">Reference proteome</keyword>
<dbReference type="AlphaFoldDB" id="A0A0A3IK19"/>